<evidence type="ECO:0000256" key="5">
    <source>
        <dbReference type="ARBA" id="ARBA00023139"/>
    </source>
</evidence>
<gene>
    <name evidence="9" type="ORF">PSRA_0554</name>
</gene>
<dbReference type="OrthoDB" id="9812878at2"/>
<reference evidence="9 10" key="1">
    <citation type="journal article" date="2017" name="BMC Genomics">
        <title>Comparative genomic and phylogenomic analyses of the Bifidobacteriaceae family.</title>
        <authorList>
            <person name="Lugli G.A."/>
            <person name="Milani C."/>
            <person name="Turroni F."/>
            <person name="Duranti S."/>
            <person name="Mancabelli L."/>
            <person name="Mangifesta M."/>
            <person name="Ferrario C."/>
            <person name="Modesto M."/>
            <person name="Mattarelli P."/>
            <person name="Jiri K."/>
            <person name="van Sinderen D."/>
            <person name="Ventura M."/>
        </authorList>
    </citation>
    <scope>NUCLEOTIDE SEQUENCE [LARGE SCALE GENOMIC DNA]</scope>
    <source>
        <strain evidence="9 10">DSM 24742</strain>
    </source>
</reference>
<dbReference type="Gene3D" id="3.40.190.10">
    <property type="entry name" value="Periplasmic binding protein-like II"/>
    <property type="match status" value="2"/>
</dbReference>
<evidence type="ECO:0000256" key="2">
    <source>
        <dbReference type="ARBA" id="ARBA00008973"/>
    </source>
</evidence>
<evidence type="ECO:0000256" key="8">
    <source>
        <dbReference type="SAM" id="Phobius"/>
    </source>
</evidence>
<accession>A0A261EZU6</accession>
<name>A0A261EZU6_9BIFI</name>
<sequence>MARKTDNDSQNLGSTEHTENTDTTATPQTPADDAGHIIDAASIFDTTADDASDAGATAGRRVSARTAHTRRRLIAALVAALVVVAIVVAADLHQRSVSKAAAEGTVVVTVGITGSADEPIWQAVQEELNSENAGITIETKSFEDGTTMNSLTASGELDINAFQHYAYFEDNIAQNNLDLTAIGDTYIMPLNLYSEKYTSPDQFKAGDKVAIPSDLTNSGRALKVLDSAGLIVLDDNTKASPTLLDIASNPSGIEIVPNDAPTIIGLLPDYAGGITNTNHVQDAGWSVDDAIYHEPVDIDDAKYKPYINLISTRTADKDNPTYQQVVKAYHSQRVAQAILDTYQNAVEPAFEY</sequence>
<keyword evidence="10" id="KW-1185">Reference proteome</keyword>
<protein>
    <submittedName>
        <fullName evidence="9">ABC transporter substrate-binding protein</fullName>
    </submittedName>
</protein>
<feature type="region of interest" description="Disordered" evidence="7">
    <location>
        <begin position="1"/>
        <end position="33"/>
    </location>
</feature>
<dbReference type="PANTHER" id="PTHR30429">
    <property type="entry name" value="D-METHIONINE-BINDING LIPOPROTEIN METQ"/>
    <property type="match status" value="1"/>
</dbReference>
<keyword evidence="3" id="KW-0732">Signal</keyword>
<evidence type="ECO:0000313" key="9">
    <source>
        <dbReference type="EMBL" id="OZG52365.1"/>
    </source>
</evidence>
<keyword evidence="8" id="KW-1133">Transmembrane helix</keyword>
<evidence type="ECO:0000256" key="4">
    <source>
        <dbReference type="ARBA" id="ARBA00023136"/>
    </source>
</evidence>
<dbReference type="EMBL" id="MWWR01000004">
    <property type="protein sequence ID" value="OZG52365.1"/>
    <property type="molecule type" value="Genomic_DNA"/>
</dbReference>
<evidence type="ECO:0000256" key="6">
    <source>
        <dbReference type="ARBA" id="ARBA00023288"/>
    </source>
</evidence>
<feature type="transmembrane region" description="Helical" evidence="8">
    <location>
        <begin position="73"/>
        <end position="90"/>
    </location>
</feature>
<dbReference type="InterPro" id="IPR004872">
    <property type="entry name" value="Lipoprotein_NlpA"/>
</dbReference>
<dbReference type="Pfam" id="PF03180">
    <property type="entry name" value="Lipoprotein_9"/>
    <property type="match status" value="1"/>
</dbReference>
<keyword evidence="5" id="KW-0564">Palmitate</keyword>
<dbReference type="Proteomes" id="UP000216725">
    <property type="component" value="Unassembled WGS sequence"/>
</dbReference>
<evidence type="ECO:0000256" key="3">
    <source>
        <dbReference type="ARBA" id="ARBA00022729"/>
    </source>
</evidence>
<keyword evidence="8" id="KW-0812">Transmembrane</keyword>
<dbReference type="PANTHER" id="PTHR30429:SF3">
    <property type="entry name" value="LIPOPROTEIN"/>
    <property type="match status" value="1"/>
</dbReference>
<dbReference type="SUPFAM" id="SSF53850">
    <property type="entry name" value="Periplasmic binding protein-like II"/>
    <property type="match status" value="1"/>
</dbReference>
<evidence type="ECO:0000313" key="10">
    <source>
        <dbReference type="Proteomes" id="UP000216725"/>
    </source>
</evidence>
<comment type="similarity">
    <text evidence="2">Belongs to the NlpA lipoprotein family.</text>
</comment>
<keyword evidence="4 8" id="KW-0472">Membrane</keyword>
<dbReference type="RefSeq" id="WP_094660388.1">
    <property type="nucleotide sequence ID" value="NZ_JBKZBO010000023.1"/>
</dbReference>
<evidence type="ECO:0000256" key="7">
    <source>
        <dbReference type="SAM" id="MobiDB-lite"/>
    </source>
</evidence>
<dbReference type="GO" id="GO:0016020">
    <property type="term" value="C:membrane"/>
    <property type="evidence" value="ECO:0007669"/>
    <property type="project" value="UniProtKB-SubCell"/>
</dbReference>
<comment type="subcellular location">
    <subcellularLocation>
        <location evidence="1">Membrane</location>
        <topology evidence="1">Lipid-anchor</topology>
    </subcellularLocation>
</comment>
<comment type="caution">
    <text evidence="9">The sequence shown here is derived from an EMBL/GenBank/DDBJ whole genome shotgun (WGS) entry which is preliminary data.</text>
</comment>
<keyword evidence="6" id="KW-0449">Lipoprotein</keyword>
<feature type="compositionally biased region" description="Low complexity" evidence="7">
    <location>
        <begin position="21"/>
        <end position="33"/>
    </location>
</feature>
<evidence type="ECO:0000256" key="1">
    <source>
        <dbReference type="ARBA" id="ARBA00004635"/>
    </source>
</evidence>
<organism evidence="9 10">
    <name type="scientific">Pseudoscardovia radai</name>
    <dbReference type="NCBI Taxonomy" id="987066"/>
    <lineage>
        <taxon>Bacteria</taxon>
        <taxon>Bacillati</taxon>
        <taxon>Actinomycetota</taxon>
        <taxon>Actinomycetes</taxon>
        <taxon>Bifidobacteriales</taxon>
        <taxon>Bifidobacteriaceae</taxon>
        <taxon>Pseudoscardovia</taxon>
    </lineage>
</organism>
<proteinExistence type="inferred from homology"/>
<dbReference type="AlphaFoldDB" id="A0A261EZU6"/>